<dbReference type="PROSITE" id="PS00675">
    <property type="entry name" value="SIGMA54_INTERACT_1"/>
    <property type="match status" value="1"/>
</dbReference>
<accession>A0AAD2FYC5</accession>
<evidence type="ECO:0000313" key="2">
    <source>
        <dbReference type="EMBL" id="CAJ1956545.1"/>
    </source>
</evidence>
<reference evidence="2" key="1">
    <citation type="submission" date="2023-08" db="EMBL/GenBank/DDBJ databases">
        <authorList>
            <person name="Audoor S."/>
            <person name="Bilcke G."/>
        </authorList>
    </citation>
    <scope>NUCLEOTIDE SEQUENCE</scope>
</reference>
<feature type="domain" description="Orc1-like AAA ATPase" evidence="1">
    <location>
        <begin position="50"/>
        <end position="225"/>
    </location>
</feature>
<proteinExistence type="predicted"/>
<dbReference type="SUPFAM" id="SSF52540">
    <property type="entry name" value="P-loop containing nucleoside triphosphate hydrolases"/>
    <property type="match status" value="1"/>
</dbReference>
<dbReference type="Proteomes" id="UP001295423">
    <property type="component" value="Unassembled WGS sequence"/>
</dbReference>
<comment type="caution">
    <text evidence="2">The sequence shown here is derived from an EMBL/GenBank/DDBJ whole genome shotgun (WGS) entry which is preliminary data.</text>
</comment>
<protein>
    <recommendedName>
        <fullName evidence="1">Orc1-like AAA ATPase domain-containing protein</fullName>
    </recommendedName>
</protein>
<organism evidence="2 3">
    <name type="scientific">Cylindrotheca closterium</name>
    <dbReference type="NCBI Taxonomy" id="2856"/>
    <lineage>
        <taxon>Eukaryota</taxon>
        <taxon>Sar</taxon>
        <taxon>Stramenopiles</taxon>
        <taxon>Ochrophyta</taxon>
        <taxon>Bacillariophyta</taxon>
        <taxon>Bacillariophyceae</taxon>
        <taxon>Bacillariophycidae</taxon>
        <taxon>Bacillariales</taxon>
        <taxon>Bacillariaceae</taxon>
        <taxon>Cylindrotheca</taxon>
    </lineage>
</organism>
<name>A0AAD2FYC5_9STRA</name>
<dbReference type="InterPro" id="IPR053159">
    <property type="entry name" value="Hybrid_Histidine_Kinase"/>
</dbReference>
<keyword evidence="3" id="KW-1185">Reference proteome</keyword>
<evidence type="ECO:0000313" key="3">
    <source>
        <dbReference type="Proteomes" id="UP001295423"/>
    </source>
</evidence>
<gene>
    <name evidence="2" type="ORF">CYCCA115_LOCUS16286</name>
</gene>
<dbReference type="Gene3D" id="3.40.50.300">
    <property type="entry name" value="P-loop containing nucleotide triphosphate hydrolases"/>
    <property type="match status" value="1"/>
</dbReference>
<dbReference type="PANTHER" id="PTHR43642:SF1">
    <property type="entry name" value="HYBRID SIGNAL TRANSDUCTION HISTIDINE KINASE G"/>
    <property type="match status" value="1"/>
</dbReference>
<evidence type="ECO:0000259" key="1">
    <source>
        <dbReference type="Pfam" id="PF13191"/>
    </source>
</evidence>
<dbReference type="Pfam" id="PF13191">
    <property type="entry name" value="AAA_16"/>
    <property type="match status" value="1"/>
</dbReference>
<dbReference type="InterPro" id="IPR027417">
    <property type="entry name" value="P-loop_NTPase"/>
</dbReference>
<dbReference type="PANTHER" id="PTHR43642">
    <property type="entry name" value="HYBRID SIGNAL TRANSDUCTION HISTIDINE KINASE G"/>
    <property type="match status" value="1"/>
</dbReference>
<dbReference type="EMBL" id="CAKOGP040001914">
    <property type="protein sequence ID" value="CAJ1956545.1"/>
    <property type="molecule type" value="Genomic_DNA"/>
</dbReference>
<sequence>MTSLELFGREKEVSTLKSCFQRLVNTGPEGIVTDGDVTMTECFLKSEIDKELVLLAGQSGSGKSALSRSVIKDVNNLDNALFVEGKFDLITSNEPYSGVARAFSTICRHLLSHSEESITAVGKLLSKELEDEVCNLIPLIPELKTVVGPYVGSKRNTGNGMPQGSLESRQKRWKYAFRLLSRALNSVFSPIVLVLDDLQWADVSSLQVIDYLVSDMQNPNRLMIIGCYRSEEVEDGDILSSNIEILKERQQKYGFNLTEMKINSCQLDDVNKIIMKKLSIEDKNETLQLAQICYKRTLGNAFFVLQFMAMLEKEGLLEFKKSKSKWIWDMDKIKARANYMSDVVDLLQGRMERMSDEMKLLLQYAACLGTSFTVPTIDIVWKQHGTDDSENTSDVVALLREMEDEAFIEKYGDNGYKWVHDKVQEAAISLTDIVNDAFKFKIGKTLVSALNGKQMDRKLFDVVDMINHGCVSARPDLAALNLRAAEKAEGLSAFESAKSYVQCGIALLPRDCWTSHKDLTLALYYLGTKMQLALDNREAATTFSDAVFARENISVMERLPLSMAFIEKLSAGEAGAKKEALDMSLNLLNELNYPLVWSKKTVAIQAIHNLLKTMKATKKWAEKNEKDALMSAMTDPRLLAITRLLAHVGYNSYHLEQIYLSTLGICHQVNMSLKHGKNDLSGIALVNIGFMSWAVLKEDFSVASSTIEKSLLIQDTLDPQYEGQARWIAYVLCLYWNRAFDNHVALECYKSAMRVGDTEYATYSLALAYVWLPYASGKPLATAMNECPKLILHFNELQQAEQTTSVKMYFQMMASLTKNTDVVPELEGSIFSRKRDSVSTAPLQATLHFLEGELLILSNMDLAAQRALRDGDKYQKLGPGVFLGMIEMFHRGIALFAAARRHKKRKYRTNANKIRKTVKQWIKDGNPNVEHYDLLLDAEHAALSSKTYAKAHKLYQASIESAIKIGHLMHSGLCNERYADFLLHTCSDGAVHRMTEAIRFYGEWGAVGKVNQLKHQIRGIDGSKEACKTTTEPGSSGSCHDL</sequence>
<dbReference type="AlphaFoldDB" id="A0AAD2FYC5"/>
<dbReference type="InterPro" id="IPR041664">
    <property type="entry name" value="AAA_16"/>
</dbReference>
<dbReference type="InterPro" id="IPR025662">
    <property type="entry name" value="Sigma_54_int_dom_ATP-bd_1"/>
</dbReference>